<name>A0A1M5NSJ1_9GAMM</name>
<organism evidence="2 3">
    <name type="scientific">Hydrocarboniphaga daqingensis</name>
    <dbReference type="NCBI Taxonomy" id="490188"/>
    <lineage>
        <taxon>Bacteria</taxon>
        <taxon>Pseudomonadati</taxon>
        <taxon>Pseudomonadota</taxon>
        <taxon>Gammaproteobacteria</taxon>
        <taxon>Nevskiales</taxon>
        <taxon>Nevskiaceae</taxon>
        <taxon>Hydrocarboniphaga</taxon>
    </lineage>
</organism>
<dbReference type="Proteomes" id="UP000199758">
    <property type="component" value="Unassembled WGS sequence"/>
</dbReference>
<sequence>MRIKIEIDVQPDELRRFLGLPDVAGLQDDVVRFLREKVSAAGESFDPSAVLHGSLELIRRNPTWKLLRSAMTRDREEDQDDAPAAATPAPKPARRPRKAAAAKPRAATKAPRRRKPPARDPG</sequence>
<dbReference type="AlphaFoldDB" id="A0A1M5NSJ1"/>
<protein>
    <submittedName>
        <fullName evidence="2">Uncharacterized protein</fullName>
    </submittedName>
</protein>
<reference evidence="2 3" key="1">
    <citation type="submission" date="2016-11" db="EMBL/GenBank/DDBJ databases">
        <authorList>
            <person name="Jaros S."/>
            <person name="Januszkiewicz K."/>
            <person name="Wedrychowicz H."/>
        </authorList>
    </citation>
    <scope>NUCLEOTIDE SEQUENCE [LARGE SCALE GENOMIC DNA]</scope>
    <source>
        <strain evidence="2 3">CGMCC 1.7049</strain>
    </source>
</reference>
<keyword evidence="3" id="KW-1185">Reference proteome</keyword>
<evidence type="ECO:0000256" key="1">
    <source>
        <dbReference type="SAM" id="MobiDB-lite"/>
    </source>
</evidence>
<gene>
    <name evidence="2" type="ORF">SAMN04488068_1839</name>
</gene>
<proteinExistence type="predicted"/>
<dbReference type="EMBL" id="FQWZ01000004">
    <property type="protein sequence ID" value="SHG92415.1"/>
    <property type="molecule type" value="Genomic_DNA"/>
</dbReference>
<dbReference type="RefSeq" id="WP_072896786.1">
    <property type="nucleotide sequence ID" value="NZ_FQWZ01000004.1"/>
</dbReference>
<dbReference type="STRING" id="490188.SAMN04488068_1839"/>
<feature type="region of interest" description="Disordered" evidence="1">
    <location>
        <begin position="69"/>
        <end position="122"/>
    </location>
</feature>
<accession>A0A1M5NSJ1</accession>
<evidence type="ECO:0000313" key="2">
    <source>
        <dbReference type="EMBL" id="SHG92415.1"/>
    </source>
</evidence>
<evidence type="ECO:0000313" key="3">
    <source>
        <dbReference type="Proteomes" id="UP000199758"/>
    </source>
</evidence>
<dbReference type="OrthoDB" id="5740990at2"/>